<evidence type="ECO:0008006" key="2">
    <source>
        <dbReference type="Google" id="ProtNLM"/>
    </source>
</evidence>
<evidence type="ECO:0000313" key="1">
    <source>
        <dbReference type="EMBL" id="ETV96240.1"/>
    </source>
</evidence>
<name>A0A024TQ18_9STRA</name>
<sequence>MSYKQPKRAPVHRSYREKQQAIRAWREIQGGDLTMKRFCVRRGFKVSTFEKWLQNEDKINKFRRRSRN</sequence>
<protein>
    <recommendedName>
        <fullName evidence="2">HTH psq-type domain-containing protein</fullName>
    </recommendedName>
</protein>
<dbReference type="OrthoDB" id="10649559at2759"/>
<dbReference type="VEuPathDB" id="FungiDB:H310_10424"/>
<dbReference type="AlphaFoldDB" id="A0A024TQ18"/>
<gene>
    <name evidence="1" type="ORF">H310_10424</name>
</gene>
<dbReference type="EMBL" id="KI913977">
    <property type="protein sequence ID" value="ETV96240.1"/>
    <property type="molecule type" value="Genomic_DNA"/>
</dbReference>
<dbReference type="RefSeq" id="XP_008875032.1">
    <property type="nucleotide sequence ID" value="XM_008876810.1"/>
</dbReference>
<proteinExistence type="predicted"/>
<dbReference type="GeneID" id="20087474"/>
<reference evidence="1" key="1">
    <citation type="submission" date="2013-12" db="EMBL/GenBank/DDBJ databases">
        <title>The Genome Sequence of Aphanomyces invadans NJM9701.</title>
        <authorList>
            <consortium name="The Broad Institute Genomics Platform"/>
            <person name="Russ C."/>
            <person name="Tyler B."/>
            <person name="van West P."/>
            <person name="Dieguez-Uribeondo J."/>
            <person name="Young S.K."/>
            <person name="Zeng Q."/>
            <person name="Gargeya S."/>
            <person name="Fitzgerald M."/>
            <person name="Abouelleil A."/>
            <person name="Alvarado L."/>
            <person name="Chapman S.B."/>
            <person name="Gainer-Dewar J."/>
            <person name="Goldberg J."/>
            <person name="Griggs A."/>
            <person name="Gujja S."/>
            <person name="Hansen M."/>
            <person name="Howarth C."/>
            <person name="Imamovic A."/>
            <person name="Ireland A."/>
            <person name="Larimer J."/>
            <person name="McCowan C."/>
            <person name="Murphy C."/>
            <person name="Pearson M."/>
            <person name="Poon T.W."/>
            <person name="Priest M."/>
            <person name="Roberts A."/>
            <person name="Saif S."/>
            <person name="Shea T."/>
            <person name="Sykes S."/>
            <person name="Wortman J."/>
            <person name="Nusbaum C."/>
            <person name="Birren B."/>
        </authorList>
    </citation>
    <scope>NUCLEOTIDE SEQUENCE [LARGE SCALE GENOMIC DNA]</scope>
    <source>
        <strain evidence="1">NJM9701</strain>
    </source>
</reference>
<organism evidence="1">
    <name type="scientific">Aphanomyces invadans</name>
    <dbReference type="NCBI Taxonomy" id="157072"/>
    <lineage>
        <taxon>Eukaryota</taxon>
        <taxon>Sar</taxon>
        <taxon>Stramenopiles</taxon>
        <taxon>Oomycota</taxon>
        <taxon>Saprolegniomycetes</taxon>
        <taxon>Saprolegniales</taxon>
        <taxon>Verrucalvaceae</taxon>
        <taxon>Aphanomyces</taxon>
    </lineage>
</organism>
<accession>A0A024TQ18</accession>